<sequence>MLRAPRLAVNNIFPASPKFLPLEQLLRAISCGAELTLAKRSIVPLGAVPCGKSKEHCKAISFAPGRGSYTNAAGTAPPL</sequence>
<dbReference type="Proteomes" id="UP000254084">
    <property type="component" value="Unassembled WGS sequence"/>
</dbReference>
<reference evidence="3 4" key="1">
    <citation type="submission" date="2018-06" db="EMBL/GenBank/DDBJ databases">
        <authorList>
            <consortium name="Pathogen Informatics"/>
            <person name="Doyle S."/>
        </authorList>
    </citation>
    <scope>NUCLEOTIDE SEQUENCE [LARGE SCALE GENOMIC DNA]</scope>
    <source>
        <strain evidence="1 4">NCTC10692</strain>
        <strain evidence="2 3">NCTC10860</strain>
    </source>
</reference>
<dbReference type="AlphaFoldDB" id="A0A379JYP6"/>
<dbReference type="EMBL" id="UGUW01000004">
    <property type="protein sequence ID" value="SUD59740.1"/>
    <property type="molecule type" value="Genomic_DNA"/>
</dbReference>
<evidence type="ECO:0000313" key="2">
    <source>
        <dbReference type="EMBL" id="SUD59740.1"/>
    </source>
</evidence>
<protein>
    <submittedName>
        <fullName evidence="1">Uncharacterized protein</fullName>
    </submittedName>
</protein>
<evidence type="ECO:0000313" key="1">
    <source>
        <dbReference type="EMBL" id="SUD53688.1"/>
    </source>
</evidence>
<gene>
    <name evidence="1" type="ORF">NCTC10692_04228</name>
    <name evidence="2" type="ORF">NCTC10860_02040</name>
</gene>
<accession>A0A379K4V7</accession>
<dbReference type="EMBL" id="UGUV01000002">
    <property type="protein sequence ID" value="SUD53688.1"/>
    <property type="molecule type" value="Genomic_DNA"/>
</dbReference>
<dbReference type="Proteomes" id="UP000255303">
    <property type="component" value="Unassembled WGS sequence"/>
</dbReference>
<name>A0A379JYP6_ECTOL</name>
<proteinExistence type="predicted"/>
<organism evidence="1 4">
    <name type="scientific">Ectopseudomonas oleovorans</name>
    <name type="common">Pseudomonas oleovorans</name>
    <dbReference type="NCBI Taxonomy" id="301"/>
    <lineage>
        <taxon>Bacteria</taxon>
        <taxon>Pseudomonadati</taxon>
        <taxon>Pseudomonadota</taxon>
        <taxon>Gammaproteobacteria</taxon>
        <taxon>Pseudomonadales</taxon>
        <taxon>Pseudomonadaceae</taxon>
        <taxon>Ectopseudomonas</taxon>
    </lineage>
</organism>
<evidence type="ECO:0000313" key="4">
    <source>
        <dbReference type="Proteomes" id="UP000255303"/>
    </source>
</evidence>
<accession>A0A379JYP6</accession>
<evidence type="ECO:0000313" key="3">
    <source>
        <dbReference type="Proteomes" id="UP000254084"/>
    </source>
</evidence>